<organism evidence="1 2">
    <name type="scientific">Paludisphaera borealis</name>
    <dbReference type="NCBI Taxonomy" id="1387353"/>
    <lineage>
        <taxon>Bacteria</taxon>
        <taxon>Pseudomonadati</taxon>
        <taxon>Planctomycetota</taxon>
        <taxon>Planctomycetia</taxon>
        <taxon>Isosphaerales</taxon>
        <taxon>Isosphaeraceae</taxon>
        <taxon>Paludisphaera</taxon>
    </lineage>
</organism>
<dbReference type="Proteomes" id="UP000186309">
    <property type="component" value="Chromosome"/>
</dbReference>
<proteinExistence type="predicted"/>
<accession>A0A1U7CQ95</accession>
<dbReference type="KEGG" id="pbor:BSF38_02580"/>
<dbReference type="AlphaFoldDB" id="A0A1U7CQ95"/>
<dbReference type="EMBL" id="CP019082">
    <property type="protein sequence ID" value="APW61076.1"/>
    <property type="molecule type" value="Genomic_DNA"/>
</dbReference>
<dbReference type="OrthoDB" id="257351at2"/>
<protein>
    <submittedName>
        <fullName evidence="1">Uncharacterized protein</fullName>
    </submittedName>
</protein>
<keyword evidence="2" id="KW-1185">Reference proteome</keyword>
<dbReference type="RefSeq" id="WP_076346162.1">
    <property type="nucleotide sequence ID" value="NZ_CP019082.1"/>
</dbReference>
<name>A0A1U7CQ95_9BACT</name>
<evidence type="ECO:0000313" key="1">
    <source>
        <dbReference type="EMBL" id="APW61076.1"/>
    </source>
</evidence>
<reference evidence="2" key="1">
    <citation type="submission" date="2016-12" db="EMBL/GenBank/DDBJ databases">
        <title>Comparative genomics of four Isosphaeraceae planctomycetes: a common pool of plasmids and glycoside hydrolase genes.</title>
        <authorList>
            <person name="Ivanova A."/>
        </authorList>
    </citation>
    <scope>NUCLEOTIDE SEQUENCE [LARGE SCALE GENOMIC DNA]</scope>
    <source>
        <strain evidence="2">PX4</strain>
    </source>
</reference>
<sequence length="576" mass="63093">MGEFRIRAWGRSRQILLFGARHESRAVAVAVVLAASSLCGLARAQSPAADPATAADPARDADSNLGETQPISLRYKFVEQYSDVLDPTHPELLTQYQVGSREKVKMMRERPQGAPERVETSLHTIYTERVGKLSPKKTASEVVRRYDKSQFTTTLSNRQYQKPGLLEDLSILYRLAPGKPVRVFNLSEGRRFRQFEFDRITRNPFLPLLAMYLPMQPRRVGDIWDVPRAMTSLLISEPLIDDPDYKVEGELVEVRGAAPGATSMTAVVSLKGQVVATEGPIAFNARVHFLFSPVTPAPAPAATPETASSGTPARKPREGIVEARGYISEIRLTEVRSVSTGEGEGRLKQTTTRELVVARRVPAGDTGGLPLAVPDAPADEPAYTWVTYDDPEGAFHVAHPQELQVNQSYAGGGVDLLGSRPNGYDLVQLNLVPKTDDPAHDRLATDPMEQKKALMDQWKAQGQNVILGPSGWLKEPVWAQLNLKVYRIEAALKPEDADDPGGKAGRVYLDYYVVQFARNETLIVMATTTQDPHLQFRAQVETTIQKFLLGPSEGPAAVAAEPAAVPIPAGSQAPPR</sequence>
<evidence type="ECO:0000313" key="2">
    <source>
        <dbReference type="Proteomes" id="UP000186309"/>
    </source>
</evidence>
<gene>
    <name evidence="1" type="ORF">BSF38_02580</name>
</gene>